<evidence type="ECO:0000256" key="3">
    <source>
        <dbReference type="ARBA" id="ARBA00022737"/>
    </source>
</evidence>
<dbReference type="Gene3D" id="3.80.10.10">
    <property type="entry name" value="Ribonuclease Inhibitor"/>
    <property type="match status" value="2"/>
</dbReference>
<accession>A0A9D4VQF4</accession>
<dbReference type="Pfam" id="PF07725">
    <property type="entry name" value="LRR_3"/>
    <property type="match status" value="1"/>
</dbReference>
<dbReference type="InterPro" id="IPR032675">
    <property type="entry name" value="LRR_dom_sf"/>
</dbReference>
<dbReference type="PANTHER" id="PTHR11017">
    <property type="entry name" value="LEUCINE-RICH REPEAT-CONTAINING PROTEIN"/>
    <property type="match status" value="1"/>
</dbReference>
<evidence type="ECO:0000256" key="7">
    <source>
        <dbReference type="ARBA" id="ARBA00047304"/>
    </source>
</evidence>
<evidence type="ECO:0000313" key="9">
    <source>
        <dbReference type="EMBL" id="KAI5387498.1"/>
    </source>
</evidence>
<dbReference type="SUPFAM" id="SSF52540">
    <property type="entry name" value="P-loop containing nucleoside triphosphate hydrolases"/>
    <property type="match status" value="1"/>
</dbReference>
<protein>
    <recommendedName>
        <fullName evidence="1">ADP-ribosyl cyclase/cyclic ADP-ribose hydrolase</fullName>
        <ecNumber evidence="1">3.2.2.6</ecNumber>
    </recommendedName>
</protein>
<comment type="catalytic activity">
    <reaction evidence="7">
        <text>NAD(+) + H2O = ADP-D-ribose + nicotinamide + H(+)</text>
        <dbReference type="Rhea" id="RHEA:16301"/>
        <dbReference type="ChEBI" id="CHEBI:15377"/>
        <dbReference type="ChEBI" id="CHEBI:15378"/>
        <dbReference type="ChEBI" id="CHEBI:17154"/>
        <dbReference type="ChEBI" id="CHEBI:57540"/>
        <dbReference type="ChEBI" id="CHEBI:57967"/>
        <dbReference type="EC" id="3.2.2.6"/>
    </reaction>
    <physiologicalReaction direction="left-to-right" evidence="7">
        <dbReference type="Rhea" id="RHEA:16302"/>
    </physiologicalReaction>
</comment>
<dbReference type="EMBL" id="JAMSHJ010000007">
    <property type="protein sequence ID" value="KAI5387498.1"/>
    <property type="molecule type" value="Genomic_DNA"/>
</dbReference>
<evidence type="ECO:0000256" key="1">
    <source>
        <dbReference type="ARBA" id="ARBA00011982"/>
    </source>
</evidence>
<evidence type="ECO:0000313" key="10">
    <source>
        <dbReference type="Proteomes" id="UP001058974"/>
    </source>
</evidence>
<keyword evidence="3" id="KW-0677">Repeat</keyword>
<dbReference type="AlphaFoldDB" id="A0A9D4VQF4"/>
<organism evidence="9 10">
    <name type="scientific">Pisum sativum</name>
    <name type="common">Garden pea</name>
    <name type="synonym">Lathyrus oleraceus</name>
    <dbReference type="NCBI Taxonomy" id="3888"/>
    <lineage>
        <taxon>Eukaryota</taxon>
        <taxon>Viridiplantae</taxon>
        <taxon>Streptophyta</taxon>
        <taxon>Embryophyta</taxon>
        <taxon>Tracheophyta</taxon>
        <taxon>Spermatophyta</taxon>
        <taxon>Magnoliopsida</taxon>
        <taxon>eudicotyledons</taxon>
        <taxon>Gunneridae</taxon>
        <taxon>Pentapetalae</taxon>
        <taxon>rosids</taxon>
        <taxon>fabids</taxon>
        <taxon>Fabales</taxon>
        <taxon>Fabaceae</taxon>
        <taxon>Papilionoideae</taxon>
        <taxon>50 kb inversion clade</taxon>
        <taxon>NPAAA clade</taxon>
        <taxon>Hologalegina</taxon>
        <taxon>IRL clade</taxon>
        <taxon>Fabeae</taxon>
        <taxon>Lathyrus</taxon>
    </lineage>
</organism>
<dbReference type="InterPro" id="IPR045344">
    <property type="entry name" value="C-JID"/>
</dbReference>
<dbReference type="GO" id="GO:0043531">
    <property type="term" value="F:ADP binding"/>
    <property type="evidence" value="ECO:0007669"/>
    <property type="project" value="InterPro"/>
</dbReference>
<proteinExistence type="predicted"/>
<evidence type="ECO:0000256" key="6">
    <source>
        <dbReference type="ARBA" id="ARBA00023027"/>
    </source>
</evidence>
<dbReference type="GO" id="GO:0061809">
    <property type="term" value="F:NAD+ nucleosidase activity, cyclic ADP-ribose generating"/>
    <property type="evidence" value="ECO:0007669"/>
    <property type="project" value="UniProtKB-EC"/>
</dbReference>
<dbReference type="InterPro" id="IPR000157">
    <property type="entry name" value="TIR_dom"/>
</dbReference>
<dbReference type="SUPFAM" id="SSF46785">
    <property type="entry name" value="Winged helix' DNA-binding domain"/>
    <property type="match status" value="1"/>
</dbReference>
<gene>
    <name evidence="9" type="ORF">KIW84_073567</name>
</gene>
<dbReference type="PROSITE" id="PS50104">
    <property type="entry name" value="TIR"/>
    <property type="match status" value="1"/>
</dbReference>
<evidence type="ECO:0000256" key="5">
    <source>
        <dbReference type="ARBA" id="ARBA00022821"/>
    </source>
</evidence>
<evidence type="ECO:0000256" key="4">
    <source>
        <dbReference type="ARBA" id="ARBA00022801"/>
    </source>
</evidence>
<dbReference type="SUPFAM" id="SSF52058">
    <property type="entry name" value="L domain-like"/>
    <property type="match status" value="1"/>
</dbReference>
<dbReference type="InterPro" id="IPR042197">
    <property type="entry name" value="Apaf_helical"/>
</dbReference>
<dbReference type="InterPro" id="IPR011713">
    <property type="entry name" value="Leu-rich_rpt_3"/>
</dbReference>
<dbReference type="SUPFAM" id="SSF52200">
    <property type="entry name" value="Toll/Interleukin receptor TIR domain"/>
    <property type="match status" value="1"/>
</dbReference>
<sequence length="1062" mass="122179">KMANISSSSSSSSSSDLMKLPERRIYYDVFVSFRGKDTRLNFTDHLFTAFKKKHISAFRDDSDLQRGESIGPELLRAIKDSRVFVVVFSTNYASSTWCLQELEKICECAQVSRKYVLPVFYDVDPADVRHQRGIYRKAFAKHEQRFQQQSDKVRRWRKVLTHLANCSGWDLRDKSQSAAIRKIVRRIKNILHCRSSSVLTDLVGMDSPIEELEKFLLLDSLDDVRAVGICGMGGIGKTTLAMVLIERVSHQFGAFCDIIDVRKVYGLHGPLGAQKQILNQILGNKHHQMCNLYNATNSMRSKLCRKRSLLILDNVDHVEQLEKIVVIRELLGDGSRIIIISRDEHILKLYGVDAVYQVPLLNWSSSLQLLCRKAFKFDHVIMSNYEEFAHGILHYSNGLPLAIATLGSFLYGRDISEWRSSLDRLRESPNKDVMDVLQLSFDGLKEMEKEIFLHIACFFNMHTEKYVKNVLNCCGFNADNGLSLLVDKSLISIQDEMIVMHNLLEELGRKIAQENSSKETTKWRRLWFHKQLEDVMLEKMVKHVEAIVLDHEYGDYSEDDEDDEVVVDNFSNLRLLIIKYVKASGSLDYLSNELRYIEWCEYPFMYLPSSFQPNQLVELILEYSSIKQLWEGKKNLPKLRTLDLSHSKSLIKMPDFGEIPNLERLNLEGCIELVELDPSIGLLQKIVSLNLKDCKNLVSISNNIFGLNSLKDLNMSGCSKLFNSPRQLNRSESASHFRSTSSNFKWTMMPYHSWLTTPATDIHLLPYLLSLSSLRELDISFCGLRQIPEAIRCLRGIERLNIGGNDFAMLPSLRELSKLVYLNLEHCKLLEFLPPLPFLTAIEHNLHVNKYGKTIGLLIFNCPKLSETDQCSRMAFSWMTQIIQTNKEYPAFFDIGIVTPGSEIPSWFNNQSVGDSIPVSPFKHENDNNIIGFACCAVFSVTPRCPTTIRSSTESPHAEMTLRFTNIHGYPLIYHHFRLPVILDGDLVTVESNHIWQIIIHFPRDWSYDILNDIILVQVVRDECLGVDVTNCGYRWIYKQDIQEFNLTMMHPGHSFTRKRKF</sequence>
<dbReference type="InterPro" id="IPR036390">
    <property type="entry name" value="WH_DNA-bd_sf"/>
</dbReference>
<keyword evidence="6" id="KW-0520">NAD</keyword>
<dbReference type="GO" id="GO:0006952">
    <property type="term" value="P:defense response"/>
    <property type="evidence" value="ECO:0007669"/>
    <property type="project" value="UniProtKB-KW"/>
</dbReference>
<name>A0A9D4VQF4_PEA</name>
<evidence type="ECO:0000259" key="8">
    <source>
        <dbReference type="PROSITE" id="PS50104"/>
    </source>
</evidence>
<comment type="caution">
    <text evidence="9">The sequence shown here is derived from an EMBL/GenBank/DDBJ whole genome shotgun (WGS) entry which is preliminary data.</text>
</comment>
<feature type="domain" description="TIR" evidence="8">
    <location>
        <begin position="25"/>
        <end position="191"/>
    </location>
</feature>
<dbReference type="Gene3D" id="1.10.8.430">
    <property type="entry name" value="Helical domain of apoptotic protease-activating factors"/>
    <property type="match status" value="1"/>
</dbReference>
<dbReference type="GO" id="GO:0007165">
    <property type="term" value="P:signal transduction"/>
    <property type="evidence" value="ECO:0007669"/>
    <property type="project" value="InterPro"/>
</dbReference>
<keyword evidence="2" id="KW-0433">Leucine-rich repeat</keyword>
<dbReference type="InterPro" id="IPR058192">
    <property type="entry name" value="WHD_ROQ1-like"/>
</dbReference>
<dbReference type="InterPro" id="IPR001611">
    <property type="entry name" value="Leu-rich_rpt"/>
</dbReference>
<dbReference type="Pfam" id="PF23282">
    <property type="entry name" value="WHD_ROQ1"/>
    <property type="match status" value="1"/>
</dbReference>
<dbReference type="Gene3D" id="3.40.50.300">
    <property type="entry name" value="P-loop containing nucleotide triphosphate hydrolases"/>
    <property type="match status" value="1"/>
</dbReference>
<dbReference type="InterPro" id="IPR035897">
    <property type="entry name" value="Toll_tir_struct_dom_sf"/>
</dbReference>
<keyword evidence="10" id="KW-1185">Reference proteome</keyword>
<dbReference type="EC" id="3.2.2.6" evidence="1"/>
<keyword evidence="4" id="KW-0378">Hydrolase</keyword>
<dbReference type="Pfam" id="PF00560">
    <property type="entry name" value="LRR_1"/>
    <property type="match status" value="1"/>
</dbReference>
<dbReference type="PANTHER" id="PTHR11017:SF259">
    <property type="entry name" value="ADP-RIBOSYL CYCLASE_CYCLIC ADP-RIBOSE HYDROLASE"/>
    <property type="match status" value="1"/>
</dbReference>
<dbReference type="PRINTS" id="PR00364">
    <property type="entry name" value="DISEASERSIST"/>
</dbReference>
<dbReference type="InterPro" id="IPR044974">
    <property type="entry name" value="Disease_R_plants"/>
</dbReference>
<feature type="non-terminal residue" evidence="9">
    <location>
        <position position="1062"/>
    </location>
</feature>
<dbReference type="InterPro" id="IPR002182">
    <property type="entry name" value="NB-ARC"/>
</dbReference>
<dbReference type="Pfam" id="PF01582">
    <property type="entry name" value="TIR"/>
    <property type="match status" value="1"/>
</dbReference>
<dbReference type="Proteomes" id="UP001058974">
    <property type="component" value="Chromosome 7"/>
</dbReference>
<keyword evidence="5" id="KW-0611">Plant defense</keyword>
<evidence type="ECO:0000256" key="2">
    <source>
        <dbReference type="ARBA" id="ARBA00022614"/>
    </source>
</evidence>
<dbReference type="FunFam" id="3.40.50.10140:FF:000007">
    <property type="entry name" value="Disease resistance protein (TIR-NBS-LRR class)"/>
    <property type="match status" value="1"/>
</dbReference>
<dbReference type="Pfam" id="PF20160">
    <property type="entry name" value="C-JID"/>
    <property type="match status" value="1"/>
</dbReference>
<dbReference type="Gene3D" id="3.40.50.10140">
    <property type="entry name" value="Toll/interleukin-1 receptor homology (TIR) domain"/>
    <property type="match status" value="1"/>
</dbReference>
<dbReference type="SMART" id="SM00255">
    <property type="entry name" value="TIR"/>
    <property type="match status" value="1"/>
</dbReference>
<dbReference type="Gramene" id="Psat07G0356700-T1">
    <property type="protein sequence ID" value="KAI5387498.1"/>
    <property type="gene ID" value="KIW84_073567"/>
</dbReference>
<dbReference type="InterPro" id="IPR027417">
    <property type="entry name" value="P-loop_NTPase"/>
</dbReference>
<reference evidence="9 10" key="1">
    <citation type="journal article" date="2022" name="Nat. Genet.">
        <title>Improved pea reference genome and pan-genome highlight genomic features and evolutionary characteristics.</title>
        <authorList>
            <person name="Yang T."/>
            <person name="Liu R."/>
            <person name="Luo Y."/>
            <person name="Hu S."/>
            <person name="Wang D."/>
            <person name="Wang C."/>
            <person name="Pandey M.K."/>
            <person name="Ge S."/>
            <person name="Xu Q."/>
            <person name="Li N."/>
            <person name="Li G."/>
            <person name="Huang Y."/>
            <person name="Saxena R.K."/>
            <person name="Ji Y."/>
            <person name="Li M."/>
            <person name="Yan X."/>
            <person name="He Y."/>
            <person name="Liu Y."/>
            <person name="Wang X."/>
            <person name="Xiang C."/>
            <person name="Varshney R.K."/>
            <person name="Ding H."/>
            <person name="Gao S."/>
            <person name="Zong X."/>
        </authorList>
    </citation>
    <scope>NUCLEOTIDE SEQUENCE [LARGE SCALE GENOMIC DNA]</scope>
    <source>
        <strain evidence="9 10">cv. Zhongwan 6</strain>
    </source>
</reference>
<dbReference type="Pfam" id="PF00931">
    <property type="entry name" value="NB-ARC"/>
    <property type="match status" value="1"/>
</dbReference>